<dbReference type="InterPro" id="IPR013207">
    <property type="entry name" value="LGFP"/>
</dbReference>
<feature type="region of interest" description="Disordered" evidence="7">
    <location>
        <begin position="25"/>
        <end position="60"/>
    </location>
</feature>
<dbReference type="GO" id="GO:0004252">
    <property type="term" value="F:serine-type endopeptidase activity"/>
    <property type="evidence" value="ECO:0007669"/>
    <property type="project" value="UniProtKB-UniRule"/>
</dbReference>
<dbReference type="InterPro" id="IPR023828">
    <property type="entry name" value="Peptidase_S8_Ser-AS"/>
</dbReference>
<sequence>MRTHRLLPLLTCLSLLLAPAAPAAATDPAAPAGSTSSAGSTPTAGSAAPRPASAAPQVTDRLVVRFAPEASAAERRRALGEAAAATGLAGAASAAVVAGDAARGQVLELPEAAPVGELAELAAELTGSPAVESAAPDRLLAGQWRPDDLDPGAQWAAGALGLPQAWDASTGAGTVIGVVDSGLAAHSDVSPKAIGGYDFVSSLSLANDGDPRDGRWADPGSHAAAGQCWVDPATGAGNAAARSSWHGTHVAGVAAAVTGNGRGVAGVAPDARLLVARAIGACDLGYTSDVADAIRWLAGEPVTGAPAPPRAADVISISLGALSTCDPVLQSAVDAAVGRGVPVVVAAGNDGLDASASMPANCRGVIAVGAVDQRHEPAWFSNHGPTVDVWAPGTAIRSTLDAGRTGPAGDSYGELSGTSQAAPHVAGLVALLEQQDPAATPAQLEARLRATAAGAVPVADASAALGLAPAAEPDFPVAGAIGRYWLSARPALGQPLGEEVPVPGGARQEFERGTVHWSPATGARTTRGAVRAAHRGAAGDPAALGFPTTEERADGTGGVVQSFQHGRIVWSPPTGARILRGAIGAAWARTGHQAGVLGYPVGAERPNGLGGAYQVFQRGKLLWSPATGAQVLRGAVAARYAELGDEHGALGYPRTGERPDGAGGVAQRFEHGRILWSAATGAHPVQGAIAARHARLGGEHGVLGRPVSGEQRAAGGTVQAFEGGTITWTPGAGTRVRLS</sequence>
<evidence type="ECO:0000313" key="10">
    <source>
        <dbReference type="EMBL" id="ALU40119.1"/>
    </source>
</evidence>
<keyword evidence="3 5" id="KW-0378">Hydrolase</keyword>
<reference evidence="11 13" key="2">
    <citation type="submission" date="2019-07" db="EMBL/GenBank/DDBJ databases">
        <title>Whole genome shotgun sequence of Kocuria flava NBRC 107626.</title>
        <authorList>
            <person name="Hosoyama A."/>
            <person name="Uohara A."/>
            <person name="Ohji S."/>
            <person name="Ichikawa N."/>
        </authorList>
    </citation>
    <scope>NUCLEOTIDE SEQUENCE [LARGE SCALE GENOMIC DNA]</scope>
    <source>
        <strain evidence="11 13">NBRC 107626</strain>
    </source>
</reference>
<keyword evidence="8" id="KW-0732">Signal</keyword>
<dbReference type="PROSITE" id="PS00136">
    <property type="entry name" value="SUBTILASE_ASP"/>
    <property type="match status" value="1"/>
</dbReference>
<dbReference type="Pfam" id="PF08310">
    <property type="entry name" value="LGFP"/>
    <property type="match status" value="5"/>
</dbReference>
<proteinExistence type="inferred from homology"/>
<evidence type="ECO:0000313" key="13">
    <source>
        <dbReference type="Proteomes" id="UP000321155"/>
    </source>
</evidence>
<organism evidence="10 12">
    <name type="scientific">Kocuria flava</name>
    <dbReference type="NCBI Taxonomy" id="446860"/>
    <lineage>
        <taxon>Bacteria</taxon>
        <taxon>Bacillati</taxon>
        <taxon>Actinomycetota</taxon>
        <taxon>Actinomycetes</taxon>
        <taxon>Micrococcales</taxon>
        <taxon>Micrococcaceae</taxon>
        <taxon>Kocuria</taxon>
    </lineage>
</organism>
<dbReference type="PRINTS" id="PR00723">
    <property type="entry name" value="SUBTILISIN"/>
</dbReference>
<dbReference type="InterPro" id="IPR022398">
    <property type="entry name" value="Peptidase_S8_His-AS"/>
</dbReference>
<evidence type="ECO:0000256" key="7">
    <source>
        <dbReference type="SAM" id="MobiDB-lite"/>
    </source>
</evidence>
<reference evidence="10 12" key="1">
    <citation type="submission" date="2015-11" db="EMBL/GenBank/DDBJ databases">
        <title>Complete Genome Sequence of Kocuria flava strain HO-9041.</title>
        <authorList>
            <person name="Zhou M."/>
            <person name="Dai J."/>
        </authorList>
    </citation>
    <scope>NUCLEOTIDE SEQUENCE [LARGE SCALE GENOMIC DNA]</scope>
    <source>
        <strain evidence="10 12">HO-9041</strain>
    </source>
</reference>
<dbReference type="InterPro" id="IPR050131">
    <property type="entry name" value="Peptidase_S8_subtilisin-like"/>
</dbReference>
<dbReference type="Proteomes" id="UP000057181">
    <property type="component" value="Chromosome"/>
</dbReference>
<keyword evidence="4 5" id="KW-0720">Serine protease</keyword>
<evidence type="ECO:0000259" key="9">
    <source>
        <dbReference type="Pfam" id="PF00082"/>
    </source>
</evidence>
<dbReference type="KEGG" id="kfv:AS188_10610"/>
<dbReference type="AlphaFoldDB" id="A0A0U3HYW1"/>
<dbReference type="Proteomes" id="UP000321155">
    <property type="component" value="Unassembled WGS sequence"/>
</dbReference>
<dbReference type="EMBL" id="CP013254">
    <property type="protein sequence ID" value="ALU40119.1"/>
    <property type="molecule type" value="Genomic_DNA"/>
</dbReference>
<feature type="chain" id="PRO_5043444633" description="Peptidase S8/S53 domain-containing protein" evidence="8">
    <location>
        <begin position="24"/>
        <end position="739"/>
    </location>
</feature>
<feature type="active site" description="Charge relay system" evidence="5">
    <location>
        <position position="180"/>
    </location>
</feature>
<protein>
    <recommendedName>
        <fullName evidence="9">Peptidase S8/S53 domain-containing protein</fullName>
    </recommendedName>
</protein>
<evidence type="ECO:0000256" key="2">
    <source>
        <dbReference type="ARBA" id="ARBA00022670"/>
    </source>
</evidence>
<dbReference type="EMBL" id="BJZR01000005">
    <property type="protein sequence ID" value="GEO91045.1"/>
    <property type="molecule type" value="Genomic_DNA"/>
</dbReference>
<dbReference type="GO" id="GO:0006508">
    <property type="term" value="P:proteolysis"/>
    <property type="evidence" value="ECO:0007669"/>
    <property type="project" value="UniProtKB-KW"/>
</dbReference>
<evidence type="ECO:0000313" key="11">
    <source>
        <dbReference type="EMBL" id="GEO91045.1"/>
    </source>
</evidence>
<comment type="similarity">
    <text evidence="1 5 6">Belongs to the peptidase S8 family.</text>
</comment>
<dbReference type="Pfam" id="PF00082">
    <property type="entry name" value="Peptidase_S8"/>
    <property type="match status" value="1"/>
</dbReference>
<dbReference type="RefSeq" id="WP_058858820.1">
    <property type="nucleotide sequence ID" value="NZ_BJZR01000005.1"/>
</dbReference>
<evidence type="ECO:0000256" key="8">
    <source>
        <dbReference type="SAM" id="SignalP"/>
    </source>
</evidence>
<keyword evidence="13" id="KW-1185">Reference proteome</keyword>
<dbReference type="InterPro" id="IPR036852">
    <property type="entry name" value="Peptidase_S8/S53_dom_sf"/>
</dbReference>
<feature type="signal peptide" evidence="8">
    <location>
        <begin position="1"/>
        <end position="23"/>
    </location>
</feature>
<feature type="compositionally biased region" description="Low complexity" evidence="7">
    <location>
        <begin position="25"/>
        <end position="56"/>
    </location>
</feature>
<dbReference type="STRING" id="446860.AS188_10610"/>
<evidence type="ECO:0000256" key="4">
    <source>
        <dbReference type="ARBA" id="ARBA00022825"/>
    </source>
</evidence>
<dbReference type="SUPFAM" id="SSF52743">
    <property type="entry name" value="Subtilisin-like"/>
    <property type="match status" value="1"/>
</dbReference>
<keyword evidence="2 5" id="KW-0645">Protease</keyword>
<dbReference type="InterPro" id="IPR023827">
    <property type="entry name" value="Peptidase_S8_Asp-AS"/>
</dbReference>
<dbReference type="OrthoDB" id="9790784at2"/>
<dbReference type="PROSITE" id="PS00137">
    <property type="entry name" value="SUBTILASE_HIS"/>
    <property type="match status" value="1"/>
</dbReference>
<evidence type="ECO:0000256" key="6">
    <source>
        <dbReference type="RuleBase" id="RU003355"/>
    </source>
</evidence>
<feature type="active site" description="Charge relay system" evidence="5">
    <location>
        <position position="246"/>
    </location>
</feature>
<dbReference type="InterPro" id="IPR000209">
    <property type="entry name" value="Peptidase_S8/S53_dom"/>
</dbReference>
<feature type="active site" description="Charge relay system" evidence="5">
    <location>
        <position position="419"/>
    </location>
</feature>
<dbReference type="PANTHER" id="PTHR43806:SF11">
    <property type="entry name" value="CEREVISIN-RELATED"/>
    <property type="match status" value="1"/>
</dbReference>
<dbReference type="Gene3D" id="3.40.50.200">
    <property type="entry name" value="Peptidase S8/S53 domain"/>
    <property type="match status" value="1"/>
</dbReference>
<dbReference type="PROSITE" id="PS51892">
    <property type="entry name" value="SUBTILASE"/>
    <property type="match status" value="1"/>
</dbReference>
<accession>A0A0U3HYW1</accession>
<evidence type="ECO:0000256" key="1">
    <source>
        <dbReference type="ARBA" id="ARBA00011073"/>
    </source>
</evidence>
<gene>
    <name evidence="10" type="ORF">AS188_10610</name>
    <name evidence="11" type="ORF">KFL01_03510</name>
</gene>
<name>A0A0U3HYW1_9MICC</name>
<feature type="domain" description="Peptidase S8/S53" evidence="9">
    <location>
        <begin position="171"/>
        <end position="452"/>
    </location>
</feature>
<evidence type="ECO:0000256" key="5">
    <source>
        <dbReference type="PROSITE-ProRule" id="PRU01240"/>
    </source>
</evidence>
<dbReference type="InterPro" id="IPR015500">
    <property type="entry name" value="Peptidase_S8_subtilisin-rel"/>
</dbReference>
<dbReference type="PROSITE" id="PS00138">
    <property type="entry name" value="SUBTILASE_SER"/>
    <property type="match status" value="1"/>
</dbReference>
<evidence type="ECO:0000313" key="12">
    <source>
        <dbReference type="Proteomes" id="UP000057181"/>
    </source>
</evidence>
<evidence type="ECO:0000256" key="3">
    <source>
        <dbReference type="ARBA" id="ARBA00022801"/>
    </source>
</evidence>
<dbReference type="PANTHER" id="PTHR43806">
    <property type="entry name" value="PEPTIDASE S8"/>
    <property type="match status" value="1"/>
</dbReference>